<evidence type="ECO:0008006" key="4">
    <source>
        <dbReference type="Google" id="ProtNLM"/>
    </source>
</evidence>
<accession>A0A0P9D4H0</accession>
<dbReference type="EMBL" id="LJCR01000416">
    <property type="protein sequence ID" value="KPV52834.1"/>
    <property type="molecule type" value="Genomic_DNA"/>
</dbReference>
<protein>
    <recommendedName>
        <fullName evidence="4">Cell division protein FtsL</fullName>
    </recommendedName>
</protein>
<name>A0A0P9D4H0_9CHLR</name>
<evidence type="ECO:0000313" key="2">
    <source>
        <dbReference type="EMBL" id="KPV52834.1"/>
    </source>
</evidence>
<keyword evidence="1" id="KW-0472">Membrane</keyword>
<proteinExistence type="predicted"/>
<comment type="caution">
    <text evidence="2">The sequence shown here is derived from an EMBL/GenBank/DDBJ whole genome shotgun (WGS) entry which is preliminary data.</text>
</comment>
<dbReference type="AlphaFoldDB" id="A0A0P9D4H0"/>
<keyword evidence="3" id="KW-1185">Reference proteome</keyword>
<keyword evidence="1" id="KW-1133">Transmembrane helix</keyword>
<reference evidence="2 3" key="1">
    <citation type="submission" date="2015-09" db="EMBL/GenBank/DDBJ databases">
        <title>Draft genome sequence of Kouleothrix aurantiaca JCM 19913.</title>
        <authorList>
            <person name="Hemp J."/>
        </authorList>
    </citation>
    <scope>NUCLEOTIDE SEQUENCE [LARGE SCALE GENOMIC DNA]</scope>
    <source>
        <strain evidence="2 3">COM-B</strain>
    </source>
</reference>
<feature type="transmembrane region" description="Helical" evidence="1">
    <location>
        <begin position="32"/>
        <end position="49"/>
    </location>
</feature>
<organism evidence="2 3">
    <name type="scientific">Kouleothrix aurantiaca</name>
    <dbReference type="NCBI Taxonomy" id="186479"/>
    <lineage>
        <taxon>Bacteria</taxon>
        <taxon>Bacillati</taxon>
        <taxon>Chloroflexota</taxon>
        <taxon>Chloroflexia</taxon>
        <taxon>Chloroflexales</taxon>
        <taxon>Roseiflexineae</taxon>
        <taxon>Roseiflexaceae</taxon>
        <taxon>Kouleothrix</taxon>
    </lineage>
</organism>
<dbReference type="Proteomes" id="UP000050509">
    <property type="component" value="Unassembled WGS sequence"/>
</dbReference>
<evidence type="ECO:0000256" key="1">
    <source>
        <dbReference type="SAM" id="Phobius"/>
    </source>
</evidence>
<evidence type="ECO:0000313" key="3">
    <source>
        <dbReference type="Proteomes" id="UP000050509"/>
    </source>
</evidence>
<gene>
    <name evidence="2" type="ORF">SE17_13120</name>
</gene>
<sequence length="129" mass="14305">MAVNSRQFFPIEQARARRVQLPRYLQLDGGRYLIAAAVVFALLSLISLGQTGRLATQGYELANMQRTQRELLRTHGALQLQLSEAQSLVQIEQRAKALNMQPLTPDQVRYVTIAPPAAPVAPAEDAPNR</sequence>
<keyword evidence="1" id="KW-0812">Transmembrane</keyword>